<organism evidence="1 2">
    <name type="scientific">Helicobacter trogontum</name>
    <dbReference type="NCBI Taxonomy" id="50960"/>
    <lineage>
        <taxon>Bacteria</taxon>
        <taxon>Pseudomonadati</taxon>
        <taxon>Campylobacterota</taxon>
        <taxon>Epsilonproteobacteria</taxon>
        <taxon>Campylobacterales</taxon>
        <taxon>Helicobacteraceae</taxon>
        <taxon>Helicobacter</taxon>
    </lineage>
</organism>
<sequence length="66" mass="7539">MKTNDNANVSILNSAKQNLATNFLVYARDKDLDFMARLNNKCIIGEVKFLTDFGEHQNTRSISKIF</sequence>
<dbReference type="Pfam" id="PF06300">
    <property type="entry name" value="Tsp45I"/>
    <property type="match status" value="1"/>
</dbReference>
<dbReference type="AlphaFoldDB" id="A0A4U8S5V8"/>
<gene>
    <name evidence="1" type="ORF">LS81_008880</name>
</gene>
<evidence type="ECO:0000313" key="1">
    <source>
        <dbReference type="EMBL" id="TLD81205.1"/>
    </source>
</evidence>
<name>A0A4U8S5V8_9HELI</name>
<dbReference type="OrthoDB" id="9786971at2"/>
<protein>
    <submittedName>
        <fullName evidence="1">Uncharacterized protein</fullName>
    </submittedName>
</protein>
<dbReference type="EMBL" id="JRPL02000026">
    <property type="protein sequence ID" value="TLD81205.1"/>
    <property type="molecule type" value="Genomic_DNA"/>
</dbReference>
<dbReference type="Proteomes" id="UP000029878">
    <property type="component" value="Unassembled WGS sequence"/>
</dbReference>
<proteinExistence type="predicted"/>
<dbReference type="InterPro" id="IPR010443">
    <property type="entry name" value="Restrct_endonuc_II_Tsp45I"/>
</dbReference>
<comment type="caution">
    <text evidence="1">The sequence shown here is derived from an EMBL/GenBank/DDBJ whole genome shotgun (WGS) entry which is preliminary data.</text>
</comment>
<evidence type="ECO:0000313" key="2">
    <source>
        <dbReference type="Proteomes" id="UP000029878"/>
    </source>
</evidence>
<reference evidence="1 2" key="1">
    <citation type="journal article" date="2014" name="Genome Announc.">
        <title>Draft genome sequences of eight enterohepatic helicobacter species isolated from both laboratory and wild rodents.</title>
        <authorList>
            <person name="Sheh A."/>
            <person name="Shen Z."/>
            <person name="Fox J.G."/>
        </authorList>
    </citation>
    <scope>NUCLEOTIDE SEQUENCE [LARGE SCALE GENOMIC DNA]</scope>
    <source>
        <strain evidence="1 2">ATCC 700114</strain>
    </source>
</reference>
<accession>A0A4U8S5V8</accession>